<dbReference type="EMBL" id="JTDY01000608">
    <property type="protein sequence ID" value="KOB76481.1"/>
    <property type="molecule type" value="Genomic_DNA"/>
</dbReference>
<protein>
    <submittedName>
        <fullName evidence="2">Putative cuticle protein CPH35</fullName>
    </submittedName>
</protein>
<keyword evidence="3" id="KW-1185">Reference proteome</keyword>
<gene>
    <name evidence="2" type="ORF">OBRU01_05658</name>
</gene>
<feature type="compositionally biased region" description="Basic and acidic residues" evidence="1">
    <location>
        <begin position="994"/>
        <end position="1003"/>
    </location>
</feature>
<feature type="region of interest" description="Disordered" evidence="1">
    <location>
        <begin position="943"/>
        <end position="1004"/>
    </location>
</feature>
<dbReference type="STRING" id="104452.A0A0L7LMM6"/>
<feature type="compositionally biased region" description="Basic and acidic residues" evidence="1">
    <location>
        <begin position="959"/>
        <end position="969"/>
    </location>
</feature>
<dbReference type="PANTHER" id="PTHR47771">
    <property type="entry name" value="LD27203P-RELATED"/>
    <property type="match status" value="1"/>
</dbReference>
<dbReference type="Proteomes" id="UP000037510">
    <property type="component" value="Unassembled WGS sequence"/>
</dbReference>
<dbReference type="PANTHER" id="PTHR47771:SF14">
    <property type="entry name" value="RH73259P"/>
    <property type="match status" value="1"/>
</dbReference>
<dbReference type="AlphaFoldDB" id="A0A0L7LMM6"/>
<evidence type="ECO:0000256" key="1">
    <source>
        <dbReference type="SAM" id="MobiDB-lite"/>
    </source>
</evidence>
<feature type="compositionally biased region" description="Basic and acidic residues" evidence="1">
    <location>
        <begin position="496"/>
        <end position="506"/>
    </location>
</feature>
<reference evidence="2 3" key="1">
    <citation type="journal article" date="2015" name="Genome Biol. Evol.">
        <title>The genome of winter moth (Operophtera brumata) provides a genomic perspective on sexual dimorphism and phenology.</title>
        <authorList>
            <person name="Derks M.F."/>
            <person name="Smit S."/>
            <person name="Salis L."/>
            <person name="Schijlen E."/>
            <person name="Bossers A."/>
            <person name="Mateman C."/>
            <person name="Pijl A.S."/>
            <person name="de Ridder D."/>
            <person name="Groenen M.A."/>
            <person name="Visser M.E."/>
            <person name="Megens H.J."/>
        </authorList>
    </citation>
    <scope>NUCLEOTIDE SEQUENCE [LARGE SCALE GENOMIC DNA]</scope>
    <source>
        <strain evidence="2">WM2013NL</strain>
        <tissue evidence="2">Head and thorax</tissue>
    </source>
</reference>
<feature type="compositionally biased region" description="Basic and acidic residues" evidence="1">
    <location>
        <begin position="943"/>
        <end position="952"/>
    </location>
</feature>
<feature type="region of interest" description="Disordered" evidence="1">
    <location>
        <begin position="463"/>
        <end position="507"/>
    </location>
</feature>
<evidence type="ECO:0000313" key="2">
    <source>
        <dbReference type="EMBL" id="KOB76481.1"/>
    </source>
</evidence>
<feature type="compositionally biased region" description="Basic and acidic residues" evidence="1">
    <location>
        <begin position="976"/>
        <end position="986"/>
    </location>
</feature>
<proteinExistence type="predicted"/>
<name>A0A0L7LMM6_OPEBR</name>
<organism evidence="2 3">
    <name type="scientific">Operophtera brumata</name>
    <name type="common">Winter moth</name>
    <name type="synonym">Phalaena brumata</name>
    <dbReference type="NCBI Taxonomy" id="104452"/>
    <lineage>
        <taxon>Eukaryota</taxon>
        <taxon>Metazoa</taxon>
        <taxon>Ecdysozoa</taxon>
        <taxon>Arthropoda</taxon>
        <taxon>Hexapoda</taxon>
        <taxon>Insecta</taxon>
        <taxon>Pterygota</taxon>
        <taxon>Neoptera</taxon>
        <taxon>Endopterygota</taxon>
        <taxon>Lepidoptera</taxon>
        <taxon>Glossata</taxon>
        <taxon>Ditrysia</taxon>
        <taxon>Geometroidea</taxon>
        <taxon>Geometridae</taxon>
        <taxon>Larentiinae</taxon>
        <taxon>Operophtera</taxon>
    </lineage>
</organism>
<feature type="compositionally biased region" description="Basic and acidic residues" evidence="1">
    <location>
        <begin position="471"/>
        <end position="486"/>
    </location>
</feature>
<accession>A0A0L7LMM6</accession>
<sequence length="1125" mass="132041">MELDYVDPVEIFLLQQQYPLTAIGQQPYLLPSSSNIQQPNYYFNNLTPLYNIQTQHPKNEETSEVVEARSSKPLERDAHTEQVFATPVVQVFKDHNCSDDKTNQDAKDLASDVQKSKELFAEIPSYNAHNINGNFGARETKRPMTYRGAVNFRVETPTVNARNERFFYTTQVTPTEVAPTEEYNETNEGIRKLVASTQDLITNEDLLRINHAVEQHFKEQSEDLIKPRPRFSIRSQEGRDLETLHTSPTQITVRAKISNIVNSDNLENSEENQYKEQVLQTNSNDFRFASPIIVGDTPHKDYKDQIVGNIISTMVPYLENGYEIVGVKKTEEKSENHNDYDNQVKVTPRPLSQTYLAPITVALRLLNDNDTFNSIDDYETSDSEIVTDTVERPYKERTHVEVQESIPSEIIHINDVEVHEYLDEGRSNKDSSFEMAKNIYSKYMEALRSIKLNDSINKVLYNHAKNNNENTEERDKDDYNDSKEPLEQSENYQSEVEIRPDSENNQRSELVYYDNYNNNNDYNGNDNQKIIQPIIIEKQVPITKYVDRYIEKQVPYPETVTVQVPIDRPVPVGYPVEKIVEKPIAVTKYVDKPYPVEVPRPYPVQVKVPYPVEQKVYVDRPVHVPYPVEKIVEKQFIQQVPVPTPVAVPVEVQVPVEHKVIYPFAVDRPVPVAIEVEKQVETVKEVPVPYPVEKRIPYPVHYETKVPVPYTVEKMVPYPVEKIVEKPITVTKVVDRPIHIDRPVPVPVHVHHPYPVDRIVEKKVPYPVHVDRIVEKKVPYPVEKIVEKIVEKPVVVTKYINKPYPVEKRVPYPVEKIVEKPYAVRVPIEVKVPYPVETIVEKQVHIPVFLRYLYSQQYQGDESRNNLQYQQPDPDQKQYLADQKEKVAQNPNHISHSQYTKILKELMQKNAPKIQSTRWGNQYASSYQYINPPDVRQENYNYENKRHEDKNEPQPNYNYEKHRHEDKNEPLPNYNYEKHRHEDKNEPLPNYNYEKQRHEDKNEPLPNYNYEKHRHEDKNQPHKNYNYENHRHVVKNEPQQNYNYENRGEEPHNYNFNNQHQYYGPAPMQHERDQWESAQNSVEYKHRRTDRVPKMTKLNIEYGFRPPLIPSTEIDLDGLPVNKSE</sequence>
<comment type="caution">
    <text evidence="2">The sequence shown here is derived from an EMBL/GenBank/DDBJ whole genome shotgun (WGS) entry which is preliminary data.</text>
</comment>
<evidence type="ECO:0000313" key="3">
    <source>
        <dbReference type="Proteomes" id="UP000037510"/>
    </source>
</evidence>